<dbReference type="CDD" id="cd00761">
    <property type="entry name" value="Glyco_tranf_GTA_type"/>
    <property type="match status" value="1"/>
</dbReference>
<proteinExistence type="predicted"/>
<reference evidence="3 4" key="1">
    <citation type="submission" date="2019-04" db="EMBL/GenBank/DDBJ databases">
        <title>Three New Species of Nocardioides, Nocardioides euryhalodurans sp. nov., Nocardioides seonyuensis sp. nov. and Nocardioides eburneoflavus sp. nov. Isolated from Soil.</title>
        <authorList>
            <person name="Roh S.G."/>
            <person name="Lee C."/>
            <person name="Kim M.-K."/>
            <person name="Kim S.B."/>
        </authorList>
    </citation>
    <scope>NUCLEOTIDE SEQUENCE [LARGE SCALE GENOMIC DNA]</scope>
    <source>
        <strain evidence="3 4">MMS17-SY213</strain>
    </source>
</reference>
<dbReference type="InterPro" id="IPR001173">
    <property type="entry name" value="Glyco_trans_2-like"/>
</dbReference>
<gene>
    <name evidence="3" type="ORF">EXE59_07190</name>
</gene>
<dbReference type="OrthoDB" id="9803627at2"/>
<dbReference type="Pfam" id="PF00535">
    <property type="entry name" value="Glycos_transf_2"/>
    <property type="match status" value="1"/>
</dbReference>
<dbReference type="EMBL" id="SRRO01000001">
    <property type="protein sequence ID" value="TGN63761.1"/>
    <property type="molecule type" value="Genomic_DNA"/>
</dbReference>
<dbReference type="InterPro" id="IPR029044">
    <property type="entry name" value="Nucleotide-diphossugar_trans"/>
</dbReference>
<name>A0A4Z1BR29_9ACTN</name>
<accession>A0A4Z1BR29</accession>
<dbReference type="Proteomes" id="UP000297496">
    <property type="component" value="Unassembled WGS sequence"/>
</dbReference>
<feature type="region of interest" description="Disordered" evidence="1">
    <location>
        <begin position="1"/>
        <end position="27"/>
    </location>
</feature>
<comment type="caution">
    <text evidence="3">The sequence shown here is derived from an EMBL/GenBank/DDBJ whole genome shotgun (WGS) entry which is preliminary data.</text>
</comment>
<keyword evidence="3" id="KW-0808">Transferase</keyword>
<evidence type="ECO:0000259" key="2">
    <source>
        <dbReference type="Pfam" id="PF00535"/>
    </source>
</evidence>
<evidence type="ECO:0000313" key="3">
    <source>
        <dbReference type="EMBL" id="TGN63761.1"/>
    </source>
</evidence>
<feature type="domain" description="Glycosyltransferase 2-like" evidence="2">
    <location>
        <begin position="42"/>
        <end position="189"/>
    </location>
</feature>
<dbReference type="PANTHER" id="PTHR43685">
    <property type="entry name" value="GLYCOSYLTRANSFERASE"/>
    <property type="match status" value="1"/>
</dbReference>
<sequence>MRVAEHGHSGTAAATTSGSCHDWQVPHESPLPDAVSAPPLVSVVIPCYNAGDTLLETVKSALSSAYERLEVIVVDDGSTDYATRVALDSLPACVVRVGQPNSGLPAARNAGVRRASGSFILPLDADDLIEPDYVPEAVDAMTADDTLGIVYSRATKFGEVEGDWALPDFDVDRILVENCIFSCAMFRRDDWAVVGGYDETMRRGREDHDFWLRIISLGRGVRRLEGRYFHYRIRSSSMNHGYTREEYVQVYAQIFRNNVGLYAEHPEALIRHRFELMDELNDLRHRYAILERARLRWPVAYAGLRRLRRLRGS</sequence>
<dbReference type="InterPro" id="IPR050834">
    <property type="entry name" value="Glycosyltransf_2"/>
</dbReference>
<protein>
    <submittedName>
        <fullName evidence="3">Glycosyltransferase family 2 protein</fullName>
    </submittedName>
</protein>
<evidence type="ECO:0000256" key="1">
    <source>
        <dbReference type="SAM" id="MobiDB-lite"/>
    </source>
</evidence>
<keyword evidence="4" id="KW-1185">Reference proteome</keyword>
<dbReference type="PANTHER" id="PTHR43685:SF2">
    <property type="entry name" value="GLYCOSYLTRANSFERASE 2-LIKE DOMAIN-CONTAINING PROTEIN"/>
    <property type="match status" value="1"/>
</dbReference>
<dbReference type="GO" id="GO:0016740">
    <property type="term" value="F:transferase activity"/>
    <property type="evidence" value="ECO:0007669"/>
    <property type="project" value="UniProtKB-KW"/>
</dbReference>
<dbReference type="SUPFAM" id="SSF53448">
    <property type="entry name" value="Nucleotide-diphospho-sugar transferases"/>
    <property type="match status" value="1"/>
</dbReference>
<organism evidence="3 4">
    <name type="scientific">Nocardioides eburneiflavus</name>
    <dbReference type="NCBI Taxonomy" id="2518372"/>
    <lineage>
        <taxon>Bacteria</taxon>
        <taxon>Bacillati</taxon>
        <taxon>Actinomycetota</taxon>
        <taxon>Actinomycetes</taxon>
        <taxon>Propionibacteriales</taxon>
        <taxon>Nocardioidaceae</taxon>
        <taxon>Nocardioides</taxon>
    </lineage>
</organism>
<dbReference type="AlphaFoldDB" id="A0A4Z1BR29"/>
<dbReference type="PROSITE" id="PS51257">
    <property type="entry name" value="PROKAR_LIPOPROTEIN"/>
    <property type="match status" value="1"/>
</dbReference>
<dbReference type="Gene3D" id="3.90.550.10">
    <property type="entry name" value="Spore Coat Polysaccharide Biosynthesis Protein SpsA, Chain A"/>
    <property type="match status" value="1"/>
</dbReference>
<evidence type="ECO:0000313" key="4">
    <source>
        <dbReference type="Proteomes" id="UP000297496"/>
    </source>
</evidence>